<dbReference type="EMBL" id="CP000930">
    <property type="protein sequence ID" value="ABZ85351.1"/>
    <property type="molecule type" value="Genomic_DNA"/>
</dbReference>
<evidence type="ECO:0000313" key="1">
    <source>
        <dbReference type="EMBL" id="ABZ85351.1"/>
    </source>
</evidence>
<name>B0TCG3_HELMI</name>
<accession>B0TCG3</accession>
<keyword evidence="2" id="KW-1185">Reference proteome</keyword>
<dbReference type="KEGG" id="hmo:HM1_2822"/>
<protein>
    <submittedName>
        <fullName evidence="1">Uncharacterized protein</fullName>
    </submittedName>
</protein>
<dbReference type="Proteomes" id="UP000008550">
    <property type="component" value="Chromosome"/>
</dbReference>
<reference evidence="1 2" key="1">
    <citation type="journal article" date="2008" name="J. Bacteriol.">
        <title>The genome of Heliobacterium modesticaldum, a phototrophic representative of the Firmicutes containing the simplest photosynthetic apparatus.</title>
        <authorList>
            <person name="Sattley W.M."/>
            <person name="Madigan M.T."/>
            <person name="Swingley W.D."/>
            <person name="Cheung P.C."/>
            <person name="Clocksin K.M."/>
            <person name="Conrad A.L."/>
            <person name="Dejesa L.C."/>
            <person name="Honchak B.M."/>
            <person name="Jung D.O."/>
            <person name="Karbach L.E."/>
            <person name="Kurdoglu A."/>
            <person name="Lahiri S."/>
            <person name="Mastrian S.D."/>
            <person name="Page L.E."/>
            <person name="Taylor H.L."/>
            <person name="Wang Z.T."/>
            <person name="Raymond J."/>
            <person name="Chen M."/>
            <person name="Blankenship R.E."/>
            <person name="Touchman J.W."/>
        </authorList>
    </citation>
    <scope>NUCLEOTIDE SEQUENCE [LARGE SCALE GENOMIC DNA]</scope>
    <source>
        <strain evidence="2">ATCC 51547 / Ice1</strain>
    </source>
</reference>
<sequence length="39" mass="4533">MNLFIIRNPMLIESHSQCNTPFAFFAKKNPLKKRAAKAR</sequence>
<proteinExistence type="predicted"/>
<gene>
    <name evidence="1" type="ORF">HM1_2822</name>
</gene>
<dbReference type="STRING" id="498761.HM1_2822"/>
<dbReference type="HOGENOM" id="CLU_3310770_0_0_9"/>
<dbReference type="AlphaFoldDB" id="B0TCG3"/>
<organism evidence="1 2">
    <name type="scientific">Heliobacterium modesticaldum (strain ATCC 51547 / Ice1)</name>
    <dbReference type="NCBI Taxonomy" id="498761"/>
    <lineage>
        <taxon>Bacteria</taxon>
        <taxon>Bacillati</taxon>
        <taxon>Bacillota</taxon>
        <taxon>Clostridia</taxon>
        <taxon>Eubacteriales</taxon>
        <taxon>Heliobacteriaceae</taxon>
        <taxon>Heliomicrobium</taxon>
    </lineage>
</organism>
<evidence type="ECO:0000313" key="2">
    <source>
        <dbReference type="Proteomes" id="UP000008550"/>
    </source>
</evidence>